<dbReference type="PANTHER" id="PTHR48438:SF1">
    <property type="entry name" value="ALPHA-(1,3)-FUCOSYLTRANSFERASE C-RELATED"/>
    <property type="match status" value="1"/>
</dbReference>
<dbReference type="Proteomes" id="UP000738325">
    <property type="component" value="Unassembled WGS sequence"/>
</dbReference>
<dbReference type="InterPro" id="IPR031481">
    <property type="entry name" value="Glyco_tran_10_N"/>
</dbReference>
<keyword evidence="5" id="KW-1185">Reference proteome</keyword>
<dbReference type="InterPro" id="IPR001503">
    <property type="entry name" value="Glyco_trans_10"/>
</dbReference>
<feature type="non-terminal residue" evidence="4">
    <location>
        <position position="168"/>
    </location>
</feature>
<comment type="caution">
    <text evidence="4">The sequence shown here is derived from an EMBL/GenBank/DDBJ whole genome shotgun (WGS) entry which is preliminary data.</text>
</comment>
<protein>
    <recommendedName>
        <fullName evidence="3">Fucosyltransferase N-terminal domain-containing protein</fullName>
    </recommendedName>
</protein>
<proteinExistence type="predicted"/>
<feature type="domain" description="Fucosyltransferase N-terminal" evidence="3">
    <location>
        <begin position="9"/>
        <end position="112"/>
    </location>
</feature>
<comment type="subcellular location">
    <subcellularLocation>
        <location evidence="1">Golgi apparatus membrane</location>
        <topology evidence="1">Single-pass type II membrane protein</topology>
    </subcellularLocation>
</comment>
<evidence type="ECO:0000259" key="3">
    <source>
        <dbReference type="Pfam" id="PF17039"/>
    </source>
</evidence>
<evidence type="ECO:0000256" key="1">
    <source>
        <dbReference type="ARBA" id="ARBA00004323"/>
    </source>
</evidence>
<dbReference type="OrthoDB" id="427096at2759"/>
<sequence length="168" mass="19952">MSTPQEYPILWWTLQYGGLRYDNHVVDQCGLPYTCKMTLDKTKYDESPLVVFHTHHIDIHNLPPKDDARSGKKAWVINSVEAPVWHQRDEELTQLFSYRWTYWFNSDFVEHYFRIEPGSTSFINRVLRPPIQSLEQKNQLRRDGLAPIAWIVSNCDARNGRHFYVNQL</sequence>
<dbReference type="Pfam" id="PF17039">
    <property type="entry name" value="Glyco_tran_10_N"/>
    <property type="match status" value="1"/>
</dbReference>
<dbReference type="EMBL" id="JAAAIP010001814">
    <property type="protein sequence ID" value="KAG0303578.1"/>
    <property type="molecule type" value="Genomic_DNA"/>
</dbReference>
<reference evidence="4" key="1">
    <citation type="journal article" date="2020" name="Fungal Divers.">
        <title>Resolving the Mortierellaceae phylogeny through synthesis of multi-gene phylogenetics and phylogenomics.</title>
        <authorList>
            <person name="Vandepol N."/>
            <person name="Liber J."/>
            <person name="Desiro A."/>
            <person name="Na H."/>
            <person name="Kennedy M."/>
            <person name="Barry K."/>
            <person name="Grigoriev I.V."/>
            <person name="Miller A.N."/>
            <person name="O'Donnell K."/>
            <person name="Stajich J.E."/>
            <person name="Bonito G."/>
        </authorList>
    </citation>
    <scope>NUCLEOTIDE SEQUENCE</scope>
    <source>
        <strain evidence="4">REB-010B</strain>
    </source>
</reference>
<evidence type="ECO:0000313" key="5">
    <source>
        <dbReference type="Proteomes" id="UP000738325"/>
    </source>
</evidence>
<organism evidence="4 5">
    <name type="scientific">Dissophora globulifera</name>
    <dbReference type="NCBI Taxonomy" id="979702"/>
    <lineage>
        <taxon>Eukaryota</taxon>
        <taxon>Fungi</taxon>
        <taxon>Fungi incertae sedis</taxon>
        <taxon>Mucoromycota</taxon>
        <taxon>Mortierellomycotina</taxon>
        <taxon>Mortierellomycetes</taxon>
        <taxon>Mortierellales</taxon>
        <taxon>Mortierellaceae</taxon>
        <taxon>Dissophora</taxon>
    </lineage>
</organism>
<gene>
    <name evidence="4" type="ORF">BGZ99_002646</name>
</gene>
<evidence type="ECO:0000256" key="2">
    <source>
        <dbReference type="ARBA" id="ARBA00023034"/>
    </source>
</evidence>
<dbReference type="SUPFAM" id="SSF53756">
    <property type="entry name" value="UDP-Glycosyltransferase/glycogen phosphorylase"/>
    <property type="match status" value="1"/>
</dbReference>
<keyword evidence="2" id="KW-0333">Golgi apparatus</keyword>
<dbReference type="PANTHER" id="PTHR48438">
    <property type="entry name" value="ALPHA-(1,3)-FUCOSYLTRANSFERASE C-RELATED"/>
    <property type="match status" value="1"/>
</dbReference>
<accession>A0A9P6UIP6</accession>
<dbReference type="GO" id="GO:0008417">
    <property type="term" value="F:fucosyltransferase activity"/>
    <property type="evidence" value="ECO:0007669"/>
    <property type="project" value="InterPro"/>
</dbReference>
<dbReference type="AlphaFoldDB" id="A0A9P6UIP6"/>
<name>A0A9P6UIP6_9FUNG</name>
<evidence type="ECO:0000313" key="4">
    <source>
        <dbReference type="EMBL" id="KAG0303578.1"/>
    </source>
</evidence>
<dbReference type="GO" id="GO:0000139">
    <property type="term" value="C:Golgi membrane"/>
    <property type="evidence" value="ECO:0007669"/>
    <property type="project" value="UniProtKB-SubCell"/>
</dbReference>